<protein>
    <recommendedName>
        <fullName evidence="5">EKC/KEOPS complex subunit GON7</fullName>
    </recommendedName>
</protein>
<evidence type="ECO:0000256" key="4">
    <source>
        <dbReference type="ARBA" id="ARBA00011534"/>
    </source>
</evidence>
<accession>A0ABR3GTM8</accession>
<evidence type="ECO:0000256" key="3">
    <source>
        <dbReference type="ARBA" id="ARBA00008529"/>
    </source>
</evidence>
<evidence type="ECO:0000256" key="10">
    <source>
        <dbReference type="ARBA" id="ARBA00023159"/>
    </source>
</evidence>
<evidence type="ECO:0000256" key="14">
    <source>
        <dbReference type="SAM" id="MobiDB-lite"/>
    </source>
</evidence>
<dbReference type="InterPro" id="IPR014849">
    <property type="entry name" value="EKC/KEOPS_Gon7"/>
</dbReference>
<feature type="compositionally biased region" description="Basic and acidic residues" evidence="14">
    <location>
        <begin position="68"/>
        <end position="80"/>
    </location>
</feature>
<evidence type="ECO:0000313" key="15">
    <source>
        <dbReference type="EMBL" id="KAL0639290.1"/>
    </source>
</evidence>
<keyword evidence="11" id="KW-0804">Transcription</keyword>
<comment type="function">
    <text evidence="13">Component of the EKC/KEOPS complex that is required for the formation of a threonylcarbamoyl group on adenosine at position 37 (t(6)A37) in tRNAs that read codons beginning with adenine. The complex is probably involved in the transfer of the threonylcarbamoyl moiety of threonylcarbamoyl-AMP (TC-AMP) to the N6 group of A37. GON7 likely plays a supporting role to the catalytic subunit KAE1 in the complex. The EKC/KEOPS complex also promotes both telomere uncapping and telomere elongation. The complex is required for efficient recruitment of transcriptional coactivators.</text>
</comment>
<evidence type="ECO:0000256" key="1">
    <source>
        <dbReference type="ARBA" id="ARBA00004123"/>
    </source>
</evidence>
<keyword evidence="16" id="KW-1185">Reference proteome</keyword>
<proteinExistence type="inferred from homology"/>
<evidence type="ECO:0000256" key="7">
    <source>
        <dbReference type="ARBA" id="ARBA00022694"/>
    </source>
</evidence>
<evidence type="ECO:0000256" key="13">
    <source>
        <dbReference type="ARBA" id="ARBA00025393"/>
    </source>
</evidence>
<keyword evidence="7" id="KW-0819">tRNA processing</keyword>
<sequence>MTSQLILTAVYKSPLSNTPHTFSKLLPASSAETLFTDAKTQHLAALRTAVISLQEEVNVHLTECMQAEKKAEEDATAEEKYGEEEGEEEE</sequence>
<evidence type="ECO:0000256" key="6">
    <source>
        <dbReference type="ARBA" id="ARBA00022454"/>
    </source>
</evidence>
<comment type="subunit">
    <text evidence="4">Component of the EKC/KEOPS complex composed of at least BUD32, CGI121, GON7, KAE1 and PCC1; the whole complex dimerizes.</text>
</comment>
<comment type="subcellular location">
    <subcellularLocation>
        <location evidence="2">Chromosome</location>
        <location evidence="2">Telomere</location>
    </subcellularLocation>
    <subcellularLocation>
        <location evidence="1">Nucleus</location>
    </subcellularLocation>
</comment>
<dbReference type="EMBL" id="JBBBZM010000013">
    <property type="protein sequence ID" value="KAL0639290.1"/>
    <property type="molecule type" value="Genomic_DNA"/>
</dbReference>
<feature type="compositionally biased region" description="Acidic residues" evidence="14">
    <location>
        <begin position="81"/>
        <end position="90"/>
    </location>
</feature>
<dbReference type="Pfam" id="PF08738">
    <property type="entry name" value="Gon7"/>
    <property type="match status" value="1"/>
</dbReference>
<keyword evidence="9" id="KW-0805">Transcription regulation</keyword>
<keyword evidence="10" id="KW-0010">Activator</keyword>
<reference evidence="15 16" key="1">
    <citation type="submission" date="2024-02" db="EMBL/GenBank/DDBJ databases">
        <title>Discinaceae phylogenomics.</title>
        <authorList>
            <person name="Dirks A.C."/>
            <person name="James T.Y."/>
        </authorList>
    </citation>
    <scope>NUCLEOTIDE SEQUENCE [LARGE SCALE GENOMIC DNA]</scope>
    <source>
        <strain evidence="15 16">ACD0624</strain>
    </source>
</reference>
<dbReference type="Proteomes" id="UP001447188">
    <property type="component" value="Unassembled WGS sequence"/>
</dbReference>
<feature type="region of interest" description="Disordered" evidence="14">
    <location>
        <begin position="68"/>
        <end position="90"/>
    </location>
</feature>
<evidence type="ECO:0000256" key="11">
    <source>
        <dbReference type="ARBA" id="ARBA00023163"/>
    </source>
</evidence>
<evidence type="ECO:0000256" key="8">
    <source>
        <dbReference type="ARBA" id="ARBA00022895"/>
    </source>
</evidence>
<evidence type="ECO:0000256" key="5">
    <source>
        <dbReference type="ARBA" id="ARBA00019746"/>
    </source>
</evidence>
<evidence type="ECO:0000256" key="12">
    <source>
        <dbReference type="ARBA" id="ARBA00023242"/>
    </source>
</evidence>
<evidence type="ECO:0000256" key="2">
    <source>
        <dbReference type="ARBA" id="ARBA00004574"/>
    </source>
</evidence>
<evidence type="ECO:0000313" key="16">
    <source>
        <dbReference type="Proteomes" id="UP001447188"/>
    </source>
</evidence>
<gene>
    <name evidence="15" type="ORF">Q9L58_001751</name>
</gene>
<name>A0ABR3GTM8_9PEZI</name>
<comment type="caution">
    <text evidence="15">The sequence shown here is derived from an EMBL/GenBank/DDBJ whole genome shotgun (WGS) entry which is preliminary data.</text>
</comment>
<keyword evidence="12" id="KW-0539">Nucleus</keyword>
<evidence type="ECO:0000256" key="9">
    <source>
        <dbReference type="ARBA" id="ARBA00023015"/>
    </source>
</evidence>
<keyword evidence="8" id="KW-0779">Telomere</keyword>
<organism evidence="15 16">
    <name type="scientific">Discina gigas</name>
    <dbReference type="NCBI Taxonomy" id="1032678"/>
    <lineage>
        <taxon>Eukaryota</taxon>
        <taxon>Fungi</taxon>
        <taxon>Dikarya</taxon>
        <taxon>Ascomycota</taxon>
        <taxon>Pezizomycotina</taxon>
        <taxon>Pezizomycetes</taxon>
        <taxon>Pezizales</taxon>
        <taxon>Discinaceae</taxon>
        <taxon>Discina</taxon>
    </lineage>
</organism>
<comment type="similarity">
    <text evidence="3">Belongs to the GON7 family.</text>
</comment>
<keyword evidence="6" id="KW-0158">Chromosome</keyword>